<keyword evidence="3" id="KW-1185">Reference proteome</keyword>
<dbReference type="InterPro" id="IPR005135">
    <property type="entry name" value="Endo/exonuclease/phosphatase"/>
</dbReference>
<sequence length="180" mass="19436">MTHHVACWNALTLKLEETQALTVHALHQYKVDVACLSEVKLADHGHKSIKVPLSDAAYHLYYSGPTDGSGRHGVALVLSDQANNALLAWELVSPCLARVHLRGALFNISIIAVYTPTLDADEVTKASFYDRLQAVMDGISPRDFVVIAGDFNARTGTVTPITDILSDHSLSVTAARTESG</sequence>
<organism evidence="2 3">
    <name type="scientific">Acanthosepion pharaonis</name>
    <name type="common">Pharaoh cuttlefish</name>
    <name type="synonym">Sepia pharaonis</name>
    <dbReference type="NCBI Taxonomy" id="158019"/>
    <lineage>
        <taxon>Eukaryota</taxon>
        <taxon>Metazoa</taxon>
        <taxon>Spiralia</taxon>
        <taxon>Lophotrochozoa</taxon>
        <taxon>Mollusca</taxon>
        <taxon>Cephalopoda</taxon>
        <taxon>Coleoidea</taxon>
        <taxon>Decapodiformes</taxon>
        <taxon>Sepiida</taxon>
        <taxon>Sepiina</taxon>
        <taxon>Sepiidae</taxon>
        <taxon>Acanthosepion</taxon>
    </lineage>
</organism>
<protein>
    <recommendedName>
        <fullName evidence="1">Endonuclease/exonuclease/phosphatase domain-containing protein</fullName>
    </recommendedName>
</protein>
<gene>
    <name evidence="2" type="ORF">SPHA_68983</name>
</gene>
<reference evidence="2" key="1">
    <citation type="submission" date="2021-01" db="EMBL/GenBank/DDBJ databases">
        <authorList>
            <person name="Li R."/>
            <person name="Bekaert M."/>
        </authorList>
    </citation>
    <scope>NUCLEOTIDE SEQUENCE</scope>
    <source>
        <strain evidence="2">Farmed</strain>
    </source>
</reference>
<proteinExistence type="predicted"/>
<evidence type="ECO:0000313" key="3">
    <source>
        <dbReference type="Proteomes" id="UP000597762"/>
    </source>
</evidence>
<dbReference type="AlphaFoldDB" id="A0A812E5W3"/>
<evidence type="ECO:0000313" key="2">
    <source>
        <dbReference type="EMBL" id="CAE1318541.1"/>
    </source>
</evidence>
<dbReference type="Gene3D" id="3.60.10.10">
    <property type="entry name" value="Endonuclease/exonuclease/phosphatase"/>
    <property type="match status" value="1"/>
</dbReference>
<dbReference type="Pfam" id="PF03372">
    <property type="entry name" value="Exo_endo_phos"/>
    <property type="match status" value="1"/>
</dbReference>
<dbReference type="OrthoDB" id="10030815at2759"/>
<accession>A0A812E5W3</accession>
<comment type="caution">
    <text evidence="2">The sequence shown here is derived from an EMBL/GenBank/DDBJ whole genome shotgun (WGS) entry which is preliminary data.</text>
</comment>
<dbReference type="InterPro" id="IPR036691">
    <property type="entry name" value="Endo/exonu/phosph_ase_sf"/>
</dbReference>
<name>A0A812E5W3_ACAPH</name>
<dbReference type="EMBL" id="CAHIKZ030005042">
    <property type="protein sequence ID" value="CAE1318541.1"/>
    <property type="molecule type" value="Genomic_DNA"/>
</dbReference>
<evidence type="ECO:0000259" key="1">
    <source>
        <dbReference type="Pfam" id="PF03372"/>
    </source>
</evidence>
<dbReference type="SUPFAM" id="SSF56219">
    <property type="entry name" value="DNase I-like"/>
    <property type="match status" value="1"/>
</dbReference>
<dbReference type="Proteomes" id="UP000597762">
    <property type="component" value="Unassembled WGS sequence"/>
</dbReference>
<dbReference type="GO" id="GO:0003824">
    <property type="term" value="F:catalytic activity"/>
    <property type="evidence" value="ECO:0007669"/>
    <property type="project" value="InterPro"/>
</dbReference>
<feature type="domain" description="Endonuclease/exonuclease/phosphatase" evidence="1">
    <location>
        <begin position="8"/>
        <end position="153"/>
    </location>
</feature>